<accession>A0AAD7T1W8</accession>
<comment type="caution">
    <text evidence="1">The sequence shown here is derived from an EMBL/GenBank/DDBJ whole genome shotgun (WGS) entry which is preliminary data.</text>
</comment>
<protein>
    <submittedName>
        <fullName evidence="1">Uncharacterized protein</fullName>
    </submittedName>
</protein>
<proteinExistence type="predicted"/>
<organism evidence="1 2">
    <name type="scientific">Aldrovandia affinis</name>
    <dbReference type="NCBI Taxonomy" id="143900"/>
    <lineage>
        <taxon>Eukaryota</taxon>
        <taxon>Metazoa</taxon>
        <taxon>Chordata</taxon>
        <taxon>Craniata</taxon>
        <taxon>Vertebrata</taxon>
        <taxon>Euteleostomi</taxon>
        <taxon>Actinopterygii</taxon>
        <taxon>Neopterygii</taxon>
        <taxon>Teleostei</taxon>
        <taxon>Notacanthiformes</taxon>
        <taxon>Halosauridae</taxon>
        <taxon>Aldrovandia</taxon>
    </lineage>
</organism>
<evidence type="ECO:0000313" key="1">
    <source>
        <dbReference type="EMBL" id="KAJ8412894.1"/>
    </source>
</evidence>
<sequence>MFSVAVGLFSAGLRATLSIPPPRSGLCAFRVSKPQAVIIQASPRWRRSHPDKARPSWLLPRSACRSSESRGELLFLNDRHSCVEGLIRRRSEKNIELDPYRCEAC</sequence>
<dbReference type="EMBL" id="JAINUG010000017">
    <property type="protein sequence ID" value="KAJ8412894.1"/>
    <property type="molecule type" value="Genomic_DNA"/>
</dbReference>
<keyword evidence="2" id="KW-1185">Reference proteome</keyword>
<gene>
    <name evidence="1" type="ORF">AAFF_G00104760</name>
</gene>
<reference evidence="1" key="1">
    <citation type="journal article" date="2023" name="Science">
        <title>Genome structures resolve the early diversification of teleost fishes.</title>
        <authorList>
            <person name="Parey E."/>
            <person name="Louis A."/>
            <person name="Montfort J."/>
            <person name="Bouchez O."/>
            <person name="Roques C."/>
            <person name="Iampietro C."/>
            <person name="Lluch J."/>
            <person name="Castinel A."/>
            <person name="Donnadieu C."/>
            <person name="Desvignes T."/>
            <person name="Floi Bucao C."/>
            <person name="Jouanno E."/>
            <person name="Wen M."/>
            <person name="Mejri S."/>
            <person name="Dirks R."/>
            <person name="Jansen H."/>
            <person name="Henkel C."/>
            <person name="Chen W.J."/>
            <person name="Zahm M."/>
            <person name="Cabau C."/>
            <person name="Klopp C."/>
            <person name="Thompson A.W."/>
            <person name="Robinson-Rechavi M."/>
            <person name="Braasch I."/>
            <person name="Lecointre G."/>
            <person name="Bobe J."/>
            <person name="Postlethwait J.H."/>
            <person name="Berthelot C."/>
            <person name="Roest Crollius H."/>
            <person name="Guiguen Y."/>
        </authorList>
    </citation>
    <scope>NUCLEOTIDE SEQUENCE</scope>
    <source>
        <strain evidence="1">NC1722</strain>
    </source>
</reference>
<name>A0AAD7T1W8_9TELE</name>
<dbReference type="Proteomes" id="UP001221898">
    <property type="component" value="Unassembled WGS sequence"/>
</dbReference>
<evidence type="ECO:0000313" key="2">
    <source>
        <dbReference type="Proteomes" id="UP001221898"/>
    </source>
</evidence>
<dbReference type="AlphaFoldDB" id="A0AAD7T1W8"/>